<evidence type="ECO:0000259" key="8">
    <source>
        <dbReference type="Pfam" id="PF00324"/>
    </source>
</evidence>
<dbReference type="AlphaFoldDB" id="A0A5B9QG49"/>
<dbReference type="Gene3D" id="1.20.1740.10">
    <property type="entry name" value="Amino acid/polyamine transporter I"/>
    <property type="match status" value="1"/>
</dbReference>
<dbReference type="InterPro" id="IPR004842">
    <property type="entry name" value="SLC12A_fam"/>
</dbReference>
<dbReference type="PANTHER" id="PTHR11827:SF72">
    <property type="entry name" value="GH08340P"/>
    <property type="match status" value="1"/>
</dbReference>
<comment type="similarity">
    <text evidence="2">Belongs to the SLC12A transporter family.</text>
</comment>
<keyword evidence="5 7" id="KW-1133">Transmembrane helix</keyword>
<feature type="transmembrane region" description="Helical" evidence="7">
    <location>
        <begin position="135"/>
        <end position="153"/>
    </location>
</feature>
<dbReference type="EMBL" id="CP042913">
    <property type="protein sequence ID" value="QEG36552.1"/>
    <property type="molecule type" value="Genomic_DNA"/>
</dbReference>
<evidence type="ECO:0000256" key="7">
    <source>
        <dbReference type="SAM" id="Phobius"/>
    </source>
</evidence>
<feature type="transmembrane region" description="Helical" evidence="7">
    <location>
        <begin position="274"/>
        <end position="297"/>
    </location>
</feature>
<feature type="domain" description="SLC12A transporter C-terminal" evidence="9">
    <location>
        <begin position="476"/>
        <end position="565"/>
    </location>
</feature>
<evidence type="ECO:0000256" key="3">
    <source>
        <dbReference type="ARBA" id="ARBA00022448"/>
    </source>
</evidence>
<dbReference type="InterPro" id="IPR004841">
    <property type="entry name" value="AA-permease/SLC12A_dom"/>
</dbReference>
<dbReference type="FunFam" id="1.20.1740.10:FF:000013">
    <property type="entry name" value="Solute carrier family 12 member"/>
    <property type="match status" value="1"/>
</dbReference>
<dbReference type="Pfam" id="PF03522">
    <property type="entry name" value="SLC12"/>
    <property type="match status" value="2"/>
</dbReference>
<keyword evidence="11" id="KW-1185">Reference proteome</keyword>
<evidence type="ECO:0000313" key="10">
    <source>
        <dbReference type="EMBL" id="QEG36552.1"/>
    </source>
</evidence>
<feature type="transmembrane region" description="Helical" evidence="7">
    <location>
        <begin position="48"/>
        <end position="73"/>
    </location>
</feature>
<dbReference type="GO" id="GO:0015377">
    <property type="term" value="F:chloride:monoatomic cation symporter activity"/>
    <property type="evidence" value="ECO:0007669"/>
    <property type="project" value="InterPro"/>
</dbReference>
<dbReference type="OrthoDB" id="3181223at2"/>
<evidence type="ECO:0000256" key="1">
    <source>
        <dbReference type="ARBA" id="ARBA00004141"/>
    </source>
</evidence>
<keyword evidence="3" id="KW-0813">Transport</keyword>
<feature type="transmembrane region" description="Helical" evidence="7">
    <location>
        <begin position="160"/>
        <end position="180"/>
    </location>
</feature>
<dbReference type="Proteomes" id="UP000323917">
    <property type="component" value="Chromosome"/>
</dbReference>
<feature type="transmembrane region" description="Helical" evidence="7">
    <location>
        <begin position="352"/>
        <end position="373"/>
    </location>
</feature>
<keyword evidence="4 7" id="KW-0812">Transmembrane</keyword>
<feature type="transmembrane region" description="Helical" evidence="7">
    <location>
        <begin position="94"/>
        <end position="115"/>
    </location>
</feature>
<evidence type="ECO:0000313" key="11">
    <source>
        <dbReference type="Proteomes" id="UP000323917"/>
    </source>
</evidence>
<name>A0A5B9QG49_9BACT</name>
<dbReference type="Pfam" id="PF00324">
    <property type="entry name" value="AA_permease"/>
    <property type="match status" value="1"/>
</dbReference>
<evidence type="ECO:0000256" key="4">
    <source>
        <dbReference type="ARBA" id="ARBA00022692"/>
    </source>
</evidence>
<organism evidence="10 11">
    <name type="scientific">Bythopirellula goksoeyrii</name>
    <dbReference type="NCBI Taxonomy" id="1400387"/>
    <lineage>
        <taxon>Bacteria</taxon>
        <taxon>Pseudomonadati</taxon>
        <taxon>Planctomycetota</taxon>
        <taxon>Planctomycetia</taxon>
        <taxon>Pirellulales</taxon>
        <taxon>Lacipirellulaceae</taxon>
        <taxon>Bythopirellula</taxon>
    </lineage>
</organism>
<feature type="transmembrane region" description="Helical" evidence="7">
    <location>
        <begin position="200"/>
        <end position="221"/>
    </location>
</feature>
<dbReference type="InterPro" id="IPR018491">
    <property type="entry name" value="SLC12_C"/>
</dbReference>
<accession>A0A5B9QG49</accession>
<evidence type="ECO:0000256" key="2">
    <source>
        <dbReference type="ARBA" id="ARBA00010593"/>
    </source>
</evidence>
<evidence type="ECO:0000259" key="9">
    <source>
        <dbReference type="Pfam" id="PF03522"/>
    </source>
</evidence>
<dbReference type="KEGG" id="bgok:Pr1d_38660"/>
<reference evidence="10 11" key="1">
    <citation type="submission" date="2019-08" db="EMBL/GenBank/DDBJ databases">
        <title>Deep-cultivation of Planctomycetes and their phenomic and genomic characterization uncovers novel biology.</title>
        <authorList>
            <person name="Wiegand S."/>
            <person name="Jogler M."/>
            <person name="Boedeker C."/>
            <person name="Pinto D."/>
            <person name="Vollmers J."/>
            <person name="Rivas-Marin E."/>
            <person name="Kohn T."/>
            <person name="Peeters S.H."/>
            <person name="Heuer A."/>
            <person name="Rast P."/>
            <person name="Oberbeckmann S."/>
            <person name="Bunk B."/>
            <person name="Jeske O."/>
            <person name="Meyerdierks A."/>
            <person name="Storesund J.E."/>
            <person name="Kallscheuer N."/>
            <person name="Luecker S."/>
            <person name="Lage O.M."/>
            <person name="Pohl T."/>
            <person name="Merkel B.J."/>
            <person name="Hornburger P."/>
            <person name="Mueller R.-W."/>
            <person name="Bruemmer F."/>
            <person name="Labrenz M."/>
            <person name="Spormann A.M."/>
            <person name="Op den Camp H."/>
            <person name="Overmann J."/>
            <person name="Amann R."/>
            <person name="Jetten M.S.M."/>
            <person name="Mascher T."/>
            <person name="Medema M.H."/>
            <person name="Devos D.P."/>
            <person name="Kaster A.-K."/>
            <person name="Ovreas L."/>
            <person name="Rohde M."/>
            <person name="Galperin M.Y."/>
            <person name="Jogler C."/>
        </authorList>
    </citation>
    <scope>NUCLEOTIDE SEQUENCE [LARGE SCALE GENOMIC DNA]</scope>
    <source>
        <strain evidence="10 11">Pr1d</strain>
    </source>
</reference>
<evidence type="ECO:0000256" key="6">
    <source>
        <dbReference type="ARBA" id="ARBA00023136"/>
    </source>
</evidence>
<sequence length="750" mass="81681">MAAEDSGIDNNEKKFGAFGGVFTPCTLTILGVIMFLRFGQVVGQAGFYSAIVIVLASKVITTLTSLSLSAIASNTRVRGGGAYYIISRSLGVEFGGAIGIVFFLAQAISVAMYVIGFTEALASTFPSLADDTLAIATFVNIVTFVCVYIGAGWTIKVQYAILAVLGAALASFYVGTVGNFSMSEFKTNLLPHYTEGENFFSVFALFFPAVTGIMAGANMSGDLKNPAHSIPRGTLAAVAVTAVVYLSMAFLLAGVSTHEELITNNLIVREVSRWPVLITAGVFAATLSSALGSMMGAPRIMQAFARDEIFSWLNFFGTASGKSHEPRRATVLTFIIAQCCVLLGDLDAIAPIITMFFMITYGLLNLATFYEAVTKNPSYRPTFRYCHWSLSFLGALGCLGVMLLINWPVALGSIVAMAAIYGSIQYREIEARWGDLQGGVAFERARRALLRLEDTAYHPKNWRPVVLALSSSAWHRPHLAIYGQWLTSGHGVLTLAQVICGDVEKHAERRDSYERSLRKFIEKEELQAFSAVVVDAYLSDGIESLVQCHGLGGLKPNTVLIGWPKTESKSEAFGATLRLVARLNRSMICARLLLDEEISDGQYATEDREAMLAEAWEIPNGTIDVWWRGKKNGALMMLLAHMLHQNPDWRHNSIRVIRIVPSEEAVEEVREHIVQLAAISRIRVEPIVLVAENVPLAIQVTSQNAAVVLLGFESPAEGEEADFYQRMESLIGALPRVLFVDSAGGMELES</sequence>
<feature type="transmembrane region" description="Helical" evidence="7">
    <location>
        <begin position="385"/>
        <end position="407"/>
    </location>
</feature>
<feature type="domain" description="SLC12A transporter C-terminal" evidence="9">
    <location>
        <begin position="618"/>
        <end position="692"/>
    </location>
</feature>
<gene>
    <name evidence="10" type="ORF">Pr1d_38660</name>
</gene>
<comment type="subcellular location">
    <subcellularLocation>
        <location evidence="1">Membrane</location>
        <topology evidence="1">Multi-pass membrane protein</topology>
    </subcellularLocation>
</comment>
<protein>
    <submittedName>
        <fullName evidence="10">Amino acid permease</fullName>
    </submittedName>
</protein>
<dbReference type="GO" id="GO:0016020">
    <property type="term" value="C:membrane"/>
    <property type="evidence" value="ECO:0007669"/>
    <property type="project" value="UniProtKB-SubCell"/>
</dbReference>
<feature type="domain" description="Amino acid permease/ SLC12A" evidence="8">
    <location>
        <begin position="21"/>
        <end position="466"/>
    </location>
</feature>
<feature type="transmembrane region" description="Helical" evidence="7">
    <location>
        <begin position="233"/>
        <end position="254"/>
    </location>
</feature>
<feature type="transmembrane region" description="Helical" evidence="7">
    <location>
        <begin position="15"/>
        <end position="36"/>
    </location>
</feature>
<proteinExistence type="inferred from homology"/>
<dbReference type="PANTHER" id="PTHR11827">
    <property type="entry name" value="SOLUTE CARRIER FAMILY 12, CATION COTRANSPORTERS"/>
    <property type="match status" value="1"/>
</dbReference>
<keyword evidence="6 7" id="KW-0472">Membrane</keyword>
<evidence type="ECO:0000256" key="5">
    <source>
        <dbReference type="ARBA" id="ARBA00022989"/>
    </source>
</evidence>